<evidence type="ECO:0000313" key="2">
    <source>
        <dbReference type="EMBL" id="KKU31654.1"/>
    </source>
</evidence>
<evidence type="ECO:0000313" key="3">
    <source>
        <dbReference type="Proteomes" id="UP000034732"/>
    </source>
</evidence>
<dbReference type="Proteomes" id="UP000034732">
    <property type="component" value="Unassembled WGS sequence"/>
</dbReference>
<sequence>MKITRTIVIFVSLIAIFAVGFFGWQLLGKNNSSETPLQLPKTEEAKLNKIYNIREEYCTDEKLRLDSLDERVRNNSKAIQTIRDNCLWVLKSEFYDVTGDDSDEILLNGAGAGCGACHTRTLLIISNDDVVFDNIYDQVDRAARFRRTNNDNGFEVKSAIKIAEKYCCEDKELVSRYEYNNTTGIFDIVNVSIEPSDYYTSR</sequence>
<name>A0A0G1PFV9_UNCKA</name>
<evidence type="ECO:0000256" key="1">
    <source>
        <dbReference type="SAM" id="Phobius"/>
    </source>
</evidence>
<gene>
    <name evidence="2" type="ORF">UX44_C0004G0018</name>
</gene>
<accession>A0A0G1PFV9</accession>
<organism evidence="2 3">
    <name type="scientific">candidate division WWE3 bacterium GW2011_GWA1_46_21</name>
    <dbReference type="NCBI Taxonomy" id="1619107"/>
    <lineage>
        <taxon>Bacteria</taxon>
        <taxon>Katanobacteria</taxon>
    </lineage>
</organism>
<protein>
    <submittedName>
        <fullName evidence="2">Uncharacterized protein</fullName>
    </submittedName>
</protein>
<keyword evidence="1" id="KW-0812">Transmembrane</keyword>
<comment type="caution">
    <text evidence="2">The sequence shown here is derived from an EMBL/GenBank/DDBJ whole genome shotgun (WGS) entry which is preliminary data.</text>
</comment>
<dbReference type="AlphaFoldDB" id="A0A0G1PFV9"/>
<dbReference type="EMBL" id="LCMF01000004">
    <property type="protein sequence ID" value="KKU31654.1"/>
    <property type="molecule type" value="Genomic_DNA"/>
</dbReference>
<keyword evidence="1" id="KW-0472">Membrane</keyword>
<proteinExistence type="predicted"/>
<feature type="transmembrane region" description="Helical" evidence="1">
    <location>
        <begin position="7"/>
        <end position="27"/>
    </location>
</feature>
<keyword evidence="1" id="KW-1133">Transmembrane helix</keyword>
<reference evidence="2 3" key="1">
    <citation type="journal article" date="2015" name="Nature">
        <title>rRNA introns, odd ribosomes, and small enigmatic genomes across a large radiation of phyla.</title>
        <authorList>
            <person name="Brown C.T."/>
            <person name="Hug L.A."/>
            <person name="Thomas B.C."/>
            <person name="Sharon I."/>
            <person name="Castelle C.J."/>
            <person name="Singh A."/>
            <person name="Wilkins M.J."/>
            <person name="Williams K.H."/>
            <person name="Banfield J.F."/>
        </authorList>
    </citation>
    <scope>NUCLEOTIDE SEQUENCE [LARGE SCALE GENOMIC DNA]</scope>
</reference>